<dbReference type="Proteomes" id="UP001283361">
    <property type="component" value="Unassembled WGS sequence"/>
</dbReference>
<name>A0AAE0YGT3_9GAST</name>
<evidence type="ECO:0000313" key="2">
    <source>
        <dbReference type="Proteomes" id="UP001283361"/>
    </source>
</evidence>
<feature type="non-terminal residue" evidence="1">
    <location>
        <position position="1"/>
    </location>
</feature>
<keyword evidence="2" id="KW-1185">Reference proteome</keyword>
<accession>A0AAE0YGT3</accession>
<proteinExistence type="predicted"/>
<reference evidence="1" key="1">
    <citation type="journal article" date="2023" name="G3 (Bethesda)">
        <title>A reference genome for the long-term kleptoplast-retaining sea slug Elysia crispata morphotype clarki.</title>
        <authorList>
            <person name="Eastman K.E."/>
            <person name="Pendleton A.L."/>
            <person name="Shaikh M.A."/>
            <person name="Suttiyut T."/>
            <person name="Ogas R."/>
            <person name="Tomko P."/>
            <person name="Gavelis G."/>
            <person name="Widhalm J.R."/>
            <person name="Wisecaver J.H."/>
        </authorList>
    </citation>
    <scope>NUCLEOTIDE SEQUENCE</scope>
    <source>
        <strain evidence="1">ECLA1</strain>
    </source>
</reference>
<comment type="caution">
    <text evidence="1">The sequence shown here is derived from an EMBL/GenBank/DDBJ whole genome shotgun (WGS) entry which is preliminary data.</text>
</comment>
<gene>
    <name evidence="1" type="ORF">RRG08_062246</name>
</gene>
<sequence length="46" mass="4747">PGLKVTVTATPGLAPSRSSATGCDVPSSCPIPCSAFCRKAFFTRFI</sequence>
<protein>
    <submittedName>
        <fullName evidence="1">Uncharacterized protein</fullName>
    </submittedName>
</protein>
<dbReference type="EMBL" id="JAWDGP010006253">
    <property type="protein sequence ID" value="KAK3744595.1"/>
    <property type="molecule type" value="Genomic_DNA"/>
</dbReference>
<evidence type="ECO:0000313" key="1">
    <source>
        <dbReference type="EMBL" id="KAK3744595.1"/>
    </source>
</evidence>
<organism evidence="1 2">
    <name type="scientific">Elysia crispata</name>
    <name type="common">lettuce slug</name>
    <dbReference type="NCBI Taxonomy" id="231223"/>
    <lineage>
        <taxon>Eukaryota</taxon>
        <taxon>Metazoa</taxon>
        <taxon>Spiralia</taxon>
        <taxon>Lophotrochozoa</taxon>
        <taxon>Mollusca</taxon>
        <taxon>Gastropoda</taxon>
        <taxon>Heterobranchia</taxon>
        <taxon>Euthyneura</taxon>
        <taxon>Panpulmonata</taxon>
        <taxon>Sacoglossa</taxon>
        <taxon>Placobranchoidea</taxon>
        <taxon>Plakobranchidae</taxon>
        <taxon>Elysia</taxon>
    </lineage>
</organism>
<dbReference type="AlphaFoldDB" id="A0AAE0YGT3"/>